<dbReference type="EMBL" id="OIVN01004558">
    <property type="protein sequence ID" value="SPD18105.1"/>
    <property type="molecule type" value="Genomic_DNA"/>
</dbReference>
<protein>
    <submittedName>
        <fullName evidence="1">Uncharacterized protein</fullName>
    </submittedName>
</protein>
<gene>
    <name evidence="1" type="ORF">FSB_LOCUS45987</name>
</gene>
<dbReference type="AlphaFoldDB" id="A0A2N9I1A4"/>
<reference evidence="1" key="1">
    <citation type="submission" date="2018-02" db="EMBL/GenBank/DDBJ databases">
        <authorList>
            <person name="Cohen D.B."/>
            <person name="Kent A.D."/>
        </authorList>
    </citation>
    <scope>NUCLEOTIDE SEQUENCE</scope>
</reference>
<name>A0A2N9I1A4_FAGSY</name>
<organism evidence="1">
    <name type="scientific">Fagus sylvatica</name>
    <name type="common">Beechnut</name>
    <dbReference type="NCBI Taxonomy" id="28930"/>
    <lineage>
        <taxon>Eukaryota</taxon>
        <taxon>Viridiplantae</taxon>
        <taxon>Streptophyta</taxon>
        <taxon>Embryophyta</taxon>
        <taxon>Tracheophyta</taxon>
        <taxon>Spermatophyta</taxon>
        <taxon>Magnoliopsida</taxon>
        <taxon>eudicotyledons</taxon>
        <taxon>Gunneridae</taxon>
        <taxon>Pentapetalae</taxon>
        <taxon>rosids</taxon>
        <taxon>fabids</taxon>
        <taxon>Fagales</taxon>
        <taxon>Fagaceae</taxon>
        <taxon>Fagus</taxon>
    </lineage>
</organism>
<accession>A0A2N9I1A4</accession>
<sequence length="85" mass="9028">MSSKTTLGKVRSKTMLSEVRLKMMLGEVRSKTKRCDARVLGLSFGFHGGEMGNVELGVGFGNGHGAAGVVVCDLARGQLAELCRE</sequence>
<evidence type="ECO:0000313" key="1">
    <source>
        <dbReference type="EMBL" id="SPD18105.1"/>
    </source>
</evidence>
<proteinExistence type="predicted"/>